<accession>A0A8K1YTP8</accession>
<dbReference type="AlphaFoldDB" id="A0A8K1YTP8"/>
<organism evidence="2">
    <name type="scientific">Cotesia flavipes</name>
    <name type="common">Parasitic wasp</name>
    <name type="synonym">Apanteles flavipes</name>
    <dbReference type="NCBI Taxonomy" id="89805"/>
    <lineage>
        <taxon>Eukaryota</taxon>
        <taxon>Metazoa</taxon>
        <taxon>Ecdysozoa</taxon>
        <taxon>Arthropoda</taxon>
        <taxon>Hexapoda</taxon>
        <taxon>Insecta</taxon>
        <taxon>Pterygota</taxon>
        <taxon>Neoptera</taxon>
        <taxon>Endopterygota</taxon>
        <taxon>Hymenoptera</taxon>
        <taxon>Apocrita</taxon>
        <taxon>Ichneumonoidea</taxon>
        <taxon>Braconidae</taxon>
        <taxon>Microgastrinae</taxon>
        <taxon>Cotesia</taxon>
    </lineage>
</organism>
<dbReference type="EMBL" id="MZ442242">
    <property type="protein sequence ID" value="UEP64272.1"/>
    <property type="molecule type" value="mRNA"/>
</dbReference>
<protein>
    <recommendedName>
        <fullName evidence="3">ZP domain-containing protein</fullName>
    </recommendedName>
</protein>
<name>A0A8K1YTP8_COTFL</name>
<sequence>MVCLKTVIVLAILASVVKADGEEKMNTTKIFVHCSSTNVSVKYTPEANIAGKFYFENSTDPVCQKEFSKGAEETLVVDYKACVPSENKNFSIIVEYVNEANETKKSRGSGTCQVPSVQNLKFSKGLTVKATSPAENQTDVEESDIEIEMIPIELTSESTLQGDLKLLSSEDKEVDEVTGGDKVKLKIEVGSSEALAQYNKIFVESCVITSANNESDKVEINYRCNPTDPEIPDWIQKDNEFTSEYTAKKLDEDNSITIDCSITACIDEESCPKPECPEKAPGRRRRDVLAHLLTNFDMDDSKFETINVNSPPLTISGIKEK</sequence>
<evidence type="ECO:0000256" key="1">
    <source>
        <dbReference type="SAM" id="SignalP"/>
    </source>
</evidence>
<proteinExistence type="evidence at transcript level"/>
<evidence type="ECO:0000313" key="2">
    <source>
        <dbReference type="EMBL" id="UEP64272.1"/>
    </source>
</evidence>
<reference evidence="2" key="1">
    <citation type="submission" date="2021-06" db="EMBL/GenBank/DDBJ databases">
        <title>Identification and biotechnological exploitation of host regulation proteins from Cotesia flavipes Cameron, 1891 (Hymenoptera: Braconidae).</title>
        <authorList>
            <person name="Walker A."/>
            <person name="Robinson S."/>
            <person name="King G.F."/>
            <person name="Rossi G.D."/>
        </authorList>
    </citation>
    <scope>NUCLEOTIDE SEQUENCE</scope>
</reference>
<feature type="signal peptide" evidence="1">
    <location>
        <begin position="1"/>
        <end position="19"/>
    </location>
</feature>
<feature type="chain" id="PRO_5035481557" description="ZP domain-containing protein" evidence="1">
    <location>
        <begin position="20"/>
        <end position="321"/>
    </location>
</feature>
<keyword evidence="1" id="KW-0732">Signal</keyword>
<evidence type="ECO:0008006" key="3">
    <source>
        <dbReference type="Google" id="ProtNLM"/>
    </source>
</evidence>